<dbReference type="RefSeq" id="WP_086107190.1">
    <property type="nucleotide sequence ID" value="NZ_NEKB01000023.1"/>
</dbReference>
<evidence type="ECO:0000313" key="6">
    <source>
        <dbReference type="EMBL" id="OTA28086.1"/>
    </source>
</evidence>
<dbReference type="Pfam" id="PF00005">
    <property type="entry name" value="ABC_tran"/>
    <property type="match status" value="1"/>
</dbReference>
<evidence type="ECO:0000256" key="1">
    <source>
        <dbReference type="ARBA" id="ARBA00005417"/>
    </source>
</evidence>
<keyword evidence="3" id="KW-0547">Nucleotide-binding</keyword>
<dbReference type="NCBIfam" id="TIGR03771">
    <property type="entry name" value="anch_rpt_ABC"/>
    <property type="match status" value="1"/>
</dbReference>
<dbReference type="CDD" id="cd03235">
    <property type="entry name" value="ABC_Metallic_Cations"/>
    <property type="match status" value="1"/>
</dbReference>
<dbReference type="InterPro" id="IPR027417">
    <property type="entry name" value="P-loop_NTPase"/>
</dbReference>
<accession>A0A1Y2SYS5</accession>
<dbReference type="STRING" id="1160091.B9T39_07470"/>
<reference evidence="6 7" key="1">
    <citation type="submission" date="2017-04" db="EMBL/GenBank/DDBJ databases">
        <title>Draft genome sequences of Alloscardovia macacae UMA81211 and UMA81212 isolated from the feces of a rhesus macaque (Macaca mulatta).</title>
        <authorList>
            <person name="Albert K."/>
            <person name="Sela D.A."/>
        </authorList>
    </citation>
    <scope>NUCLEOTIDE SEQUENCE [LARGE SCALE GENOMIC DNA]</scope>
    <source>
        <strain evidence="6 7">UMA81212</strain>
    </source>
</reference>
<evidence type="ECO:0000256" key="3">
    <source>
        <dbReference type="ARBA" id="ARBA00022741"/>
    </source>
</evidence>
<evidence type="ECO:0000256" key="2">
    <source>
        <dbReference type="ARBA" id="ARBA00022448"/>
    </source>
</evidence>
<dbReference type="InterPro" id="IPR050153">
    <property type="entry name" value="Metal_Ion_Import_ABC"/>
</dbReference>
<dbReference type="PANTHER" id="PTHR42734:SF5">
    <property type="entry name" value="IRON TRANSPORT SYSTEM ATP-BINDING PROTEIN HI_0361-RELATED"/>
    <property type="match status" value="1"/>
</dbReference>
<dbReference type="AlphaFoldDB" id="A0A1Y2SYS5"/>
<dbReference type="SMART" id="SM00382">
    <property type="entry name" value="AAA"/>
    <property type="match status" value="1"/>
</dbReference>
<dbReference type="InterPro" id="IPR022508">
    <property type="entry name" value="ABC_trspt_anch-rpt_ATP-bd"/>
</dbReference>
<proteinExistence type="inferred from homology"/>
<dbReference type="OrthoDB" id="4318785at2"/>
<comment type="caution">
    <text evidence="6">The sequence shown here is derived from an EMBL/GenBank/DDBJ whole genome shotgun (WGS) entry which is preliminary data.</text>
</comment>
<gene>
    <name evidence="6" type="ORF">B9T39_07470</name>
</gene>
<feature type="domain" description="ABC transporter" evidence="5">
    <location>
        <begin position="11"/>
        <end position="244"/>
    </location>
</feature>
<dbReference type="GO" id="GO:0016887">
    <property type="term" value="F:ATP hydrolysis activity"/>
    <property type="evidence" value="ECO:0007669"/>
    <property type="project" value="InterPro"/>
</dbReference>
<dbReference type="PROSITE" id="PS00211">
    <property type="entry name" value="ABC_TRANSPORTER_1"/>
    <property type="match status" value="1"/>
</dbReference>
<dbReference type="InterPro" id="IPR003439">
    <property type="entry name" value="ABC_transporter-like_ATP-bd"/>
</dbReference>
<comment type="similarity">
    <text evidence="1">Belongs to the ABC transporter superfamily.</text>
</comment>
<organism evidence="6 7">
    <name type="scientific">Alloscardovia macacae</name>
    <dbReference type="NCBI Taxonomy" id="1160091"/>
    <lineage>
        <taxon>Bacteria</taxon>
        <taxon>Bacillati</taxon>
        <taxon>Actinomycetota</taxon>
        <taxon>Actinomycetes</taxon>
        <taxon>Bifidobacteriales</taxon>
        <taxon>Bifidobacteriaceae</taxon>
        <taxon>Alloscardovia</taxon>
    </lineage>
</organism>
<dbReference type="InterPro" id="IPR003593">
    <property type="entry name" value="AAA+_ATPase"/>
</dbReference>
<dbReference type="PROSITE" id="PS50893">
    <property type="entry name" value="ABC_TRANSPORTER_2"/>
    <property type="match status" value="1"/>
</dbReference>
<evidence type="ECO:0000313" key="7">
    <source>
        <dbReference type="Proteomes" id="UP000243540"/>
    </source>
</evidence>
<dbReference type="Proteomes" id="UP000243540">
    <property type="component" value="Unassembled WGS sequence"/>
</dbReference>
<dbReference type="Gene3D" id="3.40.50.300">
    <property type="entry name" value="P-loop containing nucleotide triphosphate hydrolases"/>
    <property type="match status" value="1"/>
</dbReference>
<dbReference type="SUPFAM" id="SSF52540">
    <property type="entry name" value="P-loop containing nucleoside triphosphate hydrolases"/>
    <property type="match status" value="1"/>
</dbReference>
<dbReference type="InterPro" id="IPR017871">
    <property type="entry name" value="ABC_transporter-like_CS"/>
</dbReference>
<keyword evidence="2" id="KW-0813">Transport</keyword>
<evidence type="ECO:0000256" key="4">
    <source>
        <dbReference type="ARBA" id="ARBA00022840"/>
    </source>
</evidence>
<sequence length="264" mass="29000">MHNDSHAHHALDVRCLNVTLGGRHILDDVSLHVHAGEFVALIGPNGAGKTTLIRSILGLIPHAAAGMSAYGVPLDARTVRTRVGYVPQRHEFAWDFPITVRETVVSGLTGMLGFGRRPKLEHQKAVEEAMRRADVTHLASRPLGELSGGQKQRVLVARALVLRPDILLLDEPFTGLDMPTQELLNDLFRGLAREGCAVLMTTHDLISALDQCDRLYLIRERVRAAGTPDELREVGVDVWMDAFQIRETNPLLGALGLRGKDGKE</sequence>
<dbReference type="PANTHER" id="PTHR42734">
    <property type="entry name" value="METAL TRANSPORT SYSTEM ATP-BINDING PROTEIN TM_0124-RELATED"/>
    <property type="match status" value="1"/>
</dbReference>
<keyword evidence="4 6" id="KW-0067">ATP-binding</keyword>
<protein>
    <submittedName>
        <fullName evidence="6">Anchored repeat-type ABC transporter ATP-binding subunit</fullName>
    </submittedName>
</protein>
<evidence type="ECO:0000259" key="5">
    <source>
        <dbReference type="PROSITE" id="PS50893"/>
    </source>
</evidence>
<dbReference type="GO" id="GO:0005524">
    <property type="term" value="F:ATP binding"/>
    <property type="evidence" value="ECO:0007669"/>
    <property type="project" value="UniProtKB-KW"/>
</dbReference>
<name>A0A1Y2SYS5_9BIFI</name>
<dbReference type="EMBL" id="NEKC01000023">
    <property type="protein sequence ID" value="OTA28086.1"/>
    <property type="molecule type" value="Genomic_DNA"/>
</dbReference>